<protein>
    <submittedName>
        <fullName evidence="1">Uncharacterized protein</fullName>
    </submittedName>
</protein>
<evidence type="ECO:0000313" key="1">
    <source>
        <dbReference type="EMBL" id="KAI0530776.1"/>
    </source>
</evidence>
<name>A0A8T3CAS7_DENNO</name>
<dbReference type="EMBL" id="JAGYWB010000001">
    <property type="protein sequence ID" value="KAI0530776.1"/>
    <property type="molecule type" value="Genomic_DNA"/>
</dbReference>
<dbReference type="AlphaFoldDB" id="A0A8T3CAS7"/>
<sequence length="65" mass="7397">MEVVGWPKEVIWVKTHVWSLKGPLGSNQLTWSTRLTQGLEMGSKDLKWHLKFVKGGRIPFGAHLV</sequence>
<reference evidence="1" key="1">
    <citation type="journal article" date="2022" name="Front. Genet.">
        <title>Chromosome-Scale Assembly of the Dendrobium nobile Genome Provides Insights Into the Molecular Mechanism of the Biosynthesis of the Medicinal Active Ingredient of Dendrobium.</title>
        <authorList>
            <person name="Xu Q."/>
            <person name="Niu S.-C."/>
            <person name="Li K.-L."/>
            <person name="Zheng P.-J."/>
            <person name="Zhang X.-J."/>
            <person name="Jia Y."/>
            <person name="Liu Y."/>
            <person name="Niu Y.-X."/>
            <person name="Yu L.-H."/>
            <person name="Chen D.-F."/>
            <person name="Zhang G.-Q."/>
        </authorList>
    </citation>
    <scope>NUCLEOTIDE SEQUENCE</scope>
    <source>
        <tissue evidence="1">Leaf</tissue>
    </source>
</reference>
<evidence type="ECO:0000313" key="2">
    <source>
        <dbReference type="Proteomes" id="UP000829196"/>
    </source>
</evidence>
<comment type="caution">
    <text evidence="1">The sequence shown here is derived from an EMBL/GenBank/DDBJ whole genome shotgun (WGS) entry which is preliminary data.</text>
</comment>
<proteinExistence type="predicted"/>
<gene>
    <name evidence="1" type="ORF">KFK09_000324</name>
</gene>
<accession>A0A8T3CAS7</accession>
<organism evidence="1 2">
    <name type="scientific">Dendrobium nobile</name>
    <name type="common">Orchid</name>
    <dbReference type="NCBI Taxonomy" id="94219"/>
    <lineage>
        <taxon>Eukaryota</taxon>
        <taxon>Viridiplantae</taxon>
        <taxon>Streptophyta</taxon>
        <taxon>Embryophyta</taxon>
        <taxon>Tracheophyta</taxon>
        <taxon>Spermatophyta</taxon>
        <taxon>Magnoliopsida</taxon>
        <taxon>Liliopsida</taxon>
        <taxon>Asparagales</taxon>
        <taxon>Orchidaceae</taxon>
        <taxon>Epidendroideae</taxon>
        <taxon>Malaxideae</taxon>
        <taxon>Dendrobiinae</taxon>
        <taxon>Dendrobium</taxon>
    </lineage>
</organism>
<dbReference type="Proteomes" id="UP000829196">
    <property type="component" value="Unassembled WGS sequence"/>
</dbReference>
<keyword evidence="2" id="KW-1185">Reference proteome</keyword>